<keyword evidence="3" id="KW-1185">Reference proteome</keyword>
<feature type="compositionally biased region" description="Basic and acidic residues" evidence="1">
    <location>
        <begin position="124"/>
        <end position="135"/>
    </location>
</feature>
<evidence type="ECO:0000313" key="2">
    <source>
        <dbReference type="EMBL" id="MPC36419.1"/>
    </source>
</evidence>
<dbReference type="EMBL" id="VSRR010003512">
    <property type="protein sequence ID" value="MPC36419.1"/>
    <property type="molecule type" value="Genomic_DNA"/>
</dbReference>
<feature type="region of interest" description="Disordered" evidence="1">
    <location>
        <begin position="124"/>
        <end position="161"/>
    </location>
</feature>
<sequence>MKVDVDGNVSSINTQKQPITHSPDGTECARWCTWWEGLLIEEWLLLLWRLLLTKSCVPLVGCRSGEACGLGNEHLAMICVVQLTLAMLLTVGTGRDARRRVRWFLHPRLEAPRGDWSEIYDSKGDEVDKQQRPLSDDGVGVRGSDEVKQSSHKCKPQTQSFQHQLPTPTVFGELVTTTTTTTTTHHSRTH</sequence>
<accession>A0A5B7ETL0</accession>
<evidence type="ECO:0000313" key="3">
    <source>
        <dbReference type="Proteomes" id="UP000324222"/>
    </source>
</evidence>
<evidence type="ECO:0000256" key="1">
    <source>
        <dbReference type="SAM" id="MobiDB-lite"/>
    </source>
</evidence>
<dbReference type="AlphaFoldDB" id="A0A5B7ETL0"/>
<feature type="compositionally biased region" description="Polar residues" evidence="1">
    <location>
        <begin position="8"/>
        <end position="20"/>
    </location>
</feature>
<feature type="region of interest" description="Disordered" evidence="1">
    <location>
        <begin position="1"/>
        <end position="24"/>
    </location>
</feature>
<gene>
    <name evidence="2" type="ORF">E2C01_029875</name>
</gene>
<proteinExistence type="predicted"/>
<comment type="caution">
    <text evidence="2">The sequence shown here is derived from an EMBL/GenBank/DDBJ whole genome shotgun (WGS) entry which is preliminary data.</text>
</comment>
<dbReference type="Proteomes" id="UP000324222">
    <property type="component" value="Unassembled WGS sequence"/>
</dbReference>
<organism evidence="2 3">
    <name type="scientific">Portunus trituberculatus</name>
    <name type="common">Swimming crab</name>
    <name type="synonym">Neptunus trituberculatus</name>
    <dbReference type="NCBI Taxonomy" id="210409"/>
    <lineage>
        <taxon>Eukaryota</taxon>
        <taxon>Metazoa</taxon>
        <taxon>Ecdysozoa</taxon>
        <taxon>Arthropoda</taxon>
        <taxon>Crustacea</taxon>
        <taxon>Multicrustacea</taxon>
        <taxon>Malacostraca</taxon>
        <taxon>Eumalacostraca</taxon>
        <taxon>Eucarida</taxon>
        <taxon>Decapoda</taxon>
        <taxon>Pleocyemata</taxon>
        <taxon>Brachyura</taxon>
        <taxon>Eubrachyura</taxon>
        <taxon>Portunoidea</taxon>
        <taxon>Portunidae</taxon>
        <taxon>Portuninae</taxon>
        <taxon>Portunus</taxon>
    </lineage>
</organism>
<protein>
    <submittedName>
        <fullName evidence="2">Uncharacterized protein</fullName>
    </submittedName>
</protein>
<name>A0A5B7ETL0_PORTR</name>
<reference evidence="2 3" key="1">
    <citation type="submission" date="2019-05" db="EMBL/GenBank/DDBJ databases">
        <title>Another draft genome of Portunus trituberculatus and its Hox gene families provides insights of decapod evolution.</title>
        <authorList>
            <person name="Jeong J.-H."/>
            <person name="Song I."/>
            <person name="Kim S."/>
            <person name="Choi T."/>
            <person name="Kim D."/>
            <person name="Ryu S."/>
            <person name="Kim W."/>
        </authorList>
    </citation>
    <scope>NUCLEOTIDE SEQUENCE [LARGE SCALE GENOMIC DNA]</scope>
    <source>
        <tissue evidence="2">Muscle</tissue>
    </source>
</reference>